<gene>
    <name evidence="2" type="ORF">COX06_01140</name>
</gene>
<protein>
    <submittedName>
        <fullName evidence="2">Uncharacterized protein</fullName>
    </submittedName>
</protein>
<evidence type="ECO:0000313" key="3">
    <source>
        <dbReference type="Proteomes" id="UP000229794"/>
    </source>
</evidence>
<evidence type="ECO:0000256" key="1">
    <source>
        <dbReference type="SAM" id="Phobius"/>
    </source>
</evidence>
<feature type="transmembrane region" description="Helical" evidence="1">
    <location>
        <begin position="20"/>
        <end position="40"/>
    </location>
</feature>
<evidence type="ECO:0000313" key="2">
    <source>
        <dbReference type="EMBL" id="PIP55821.1"/>
    </source>
</evidence>
<comment type="caution">
    <text evidence="2">The sequence shown here is derived from an EMBL/GenBank/DDBJ whole genome shotgun (WGS) entry which is preliminary data.</text>
</comment>
<keyword evidence="1" id="KW-0812">Transmembrane</keyword>
<reference evidence="2 3" key="1">
    <citation type="submission" date="2017-09" db="EMBL/GenBank/DDBJ databases">
        <title>Depth-based differentiation of microbial function through sediment-hosted aquifers and enrichment of novel symbionts in the deep terrestrial subsurface.</title>
        <authorList>
            <person name="Probst A.J."/>
            <person name="Ladd B."/>
            <person name="Jarett J.K."/>
            <person name="Geller-Mcgrath D.E."/>
            <person name="Sieber C.M."/>
            <person name="Emerson J.B."/>
            <person name="Anantharaman K."/>
            <person name="Thomas B.C."/>
            <person name="Malmstrom R."/>
            <person name="Stieglmeier M."/>
            <person name="Klingl A."/>
            <person name="Woyke T."/>
            <person name="Ryan C.M."/>
            <person name="Banfield J.F."/>
        </authorList>
    </citation>
    <scope>NUCLEOTIDE SEQUENCE [LARGE SCALE GENOMIC DNA]</scope>
    <source>
        <strain evidence="2">CG22_combo_CG10-13_8_21_14_all_42_17</strain>
    </source>
</reference>
<organism evidence="2 3">
    <name type="scientific">Candidatus Zambryskibacteria bacterium CG22_combo_CG10-13_8_21_14_all_42_17</name>
    <dbReference type="NCBI Taxonomy" id="1975118"/>
    <lineage>
        <taxon>Bacteria</taxon>
        <taxon>Candidatus Zambryskiibacteriota</taxon>
    </lineage>
</organism>
<keyword evidence="1" id="KW-0472">Membrane</keyword>
<dbReference type="AlphaFoldDB" id="A0A2H0BDW7"/>
<keyword evidence="1" id="KW-1133">Transmembrane helix</keyword>
<dbReference type="Proteomes" id="UP000229794">
    <property type="component" value="Unassembled WGS sequence"/>
</dbReference>
<dbReference type="EMBL" id="PCST01000015">
    <property type="protein sequence ID" value="PIP55821.1"/>
    <property type="molecule type" value="Genomic_DNA"/>
</dbReference>
<proteinExistence type="predicted"/>
<sequence length="88" mass="9399">MEGQENNANINKTEGEGTSGPIIGLIVILAIIILGGLYFWGQRANNDSAINQDLGAINSQSEEDTSTSIETDLEATDIENIDAELNAY</sequence>
<name>A0A2H0BDW7_9BACT</name>
<accession>A0A2H0BDW7</accession>